<dbReference type="InterPro" id="IPR014284">
    <property type="entry name" value="RNA_pol_sigma-70_dom"/>
</dbReference>
<dbReference type="Gene3D" id="2.60.120.1440">
    <property type="match status" value="1"/>
</dbReference>
<protein>
    <submittedName>
        <fullName evidence="4">Sigma-70 family RNA polymerase sigma factor</fullName>
    </submittedName>
</protein>
<dbReference type="SUPFAM" id="SSF88659">
    <property type="entry name" value="Sigma3 and sigma4 domains of RNA polymerase sigma factors"/>
    <property type="match status" value="1"/>
</dbReference>
<accession>A0ABZ0XSY6</accession>
<dbReference type="SUPFAM" id="SSF88946">
    <property type="entry name" value="Sigma2 domain of RNA polymerase sigma factors"/>
    <property type="match status" value="1"/>
</dbReference>
<dbReference type="InterPro" id="IPR006860">
    <property type="entry name" value="FecR"/>
</dbReference>
<dbReference type="Pfam" id="PF04542">
    <property type="entry name" value="Sigma70_r2"/>
    <property type="match status" value="1"/>
</dbReference>
<gene>
    <name evidence="4" type="ORF">SR858_16435</name>
</gene>
<proteinExistence type="predicted"/>
<dbReference type="PANTHER" id="PTHR30273">
    <property type="entry name" value="PERIPLASMIC SIGNAL SENSOR AND SIGMA FACTOR ACTIVATOR FECR-RELATED"/>
    <property type="match status" value="1"/>
</dbReference>
<evidence type="ECO:0000313" key="4">
    <source>
        <dbReference type="EMBL" id="WQH02663.1"/>
    </source>
</evidence>
<dbReference type="NCBIfam" id="TIGR02937">
    <property type="entry name" value="sigma70-ECF"/>
    <property type="match status" value="1"/>
</dbReference>
<dbReference type="InterPro" id="IPR012373">
    <property type="entry name" value="Ferrdict_sens_TM"/>
</dbReference>
<dbReference type="RefSeq" id="WP_019920089.1">
    <property type="nucleotide sequence ID" value="NZ_CP140152.1"/>
</dbReference>
<dbReference type="Pfam" id="PF08281">
    <property type="entry name" value="Sigma70_r4_2"/>
    <property type="match status" value="1"/>
</dbReference>
<dbReference type="PANTHER" id="PTHR30273:SF2">
    <property type="entry name" value="PROTEIN FECR"/>
    <property type="match status" value="1"/>
</dbReference>
<dbReference type="Proteomes" id="UP001326110">
    <property type="component" value="Chromosome"/>
</dbReference>
<evidence type="ECO:0000259" key="1">
    <source>
        <dbReference type="Pfam" id="PF04542"/>
    </source>
</evidence>
<evidence type="ECO:0000259" key="2">
    <source>
        <dbReference type="Pfam" id="PF04773"/>
    </source>
</evidence>
<dbReference type="EMBL" id="CP140152">
    <property type="protein sequence ID" value="WQH02663.1"/>
    <property type="molecule type" value="Genomic_DNA"/>
</dbReference>
<feature type="domain" description="RNA polymerase sigma-70 region 2" evidence="1">
    <location>
        <begin position="15"/>
        <end position="80"/>
    </location>
</feature>
<keyword evidence="5" id="KW-1185">Reference proteome</keyword>
<dbReference type="InterPro" id="IPR007627">
    <property type="entry name" value="RNA_pol_sigma70_r2"/>
</dbReference>
<dbReference type="InterPro" id="IPR013324">
    <property type="entry name" value="RNA_pol_sigma_r3/r4-like"/>
</dbReference>
<feature type="domain" description="RNA polymerase sigma factor 70 region 4 type 2" evidence="3">
    <location>
        <begin position="112"/>
        <end position="163"/>
    </location>
</feature>
<name>A0ABZ0XSY6_9BURK</name>
<sequence>MPATNHLPQPDIGALYSDHHGWLQGWLRRKLGNAGDAADLAQDTFMRVLSKHEAPDVLAPRAYLSTIARGLVADFFRRQDLERTYLDTLAALPEQHTPSPEARALILEALSAIDAILDGMKPAMRQAFLLSQLEGLTYPAIAERLGVSLRTVNTYMADAIAHCHRVAPGMDSVRGMMQAIPPHIGAPVLQAPLKGRRQALRGLALLASGGAVGYAVYGSAEDAAPWRAALAEYRTGVGEQRSVRLADGSLLILNTDSAVDVRFDAGQRTVLLRSGEIVIETAHRQHAGAPPDTRPFVVQTAHGAMRALGTRFTVRHAPESTTLVVLEHAVAVRPARASLQTPPVLVRAGQQLVFNAAGAAPLQTGDDLADAWRHGSIVVDNWPLSRLVAELGRYRTGHLACDGAVANLRVSGAFPVADTAQALAVLARSLPVRVRRLTRYWVTVGAA</sequence>
<dbReference type="Gene3D" id="1.10.10.10">
    <property type="entry name" value="Winged helix-like DNA-binding domain superfamily/Winged helix DNA-binding domain"/>
    <property type="match status" value="1"/>
</dbReference>
<dbReference type="InterPro" id="IPR036388">
    <property type="entry name" value="WH-like_DNA-bd_sf"/>
</dbReference>
<dbReference type="CDD" id="cd06171">
    <property type="entry name" value="Sigma70_r4"/>
    <property type="match status" value="1"/>
</dbReference>
<evidence type="ECO:0000313" key="5">
    <source>
        <dbReference type="Proteomes" id="UP001326110"/>
    </source>
</evidence>
<evidence type="ECO:0000259" key="3">
    <source>
        <dbReference type="Pfam" id="PF08281"/>
    </source>
</evidence>
<dbReference type="NCBIfam" id="NF009180">
    <property type="entry name" value="PRK12528.1"/>
    <property type="match status" value="1"/>
</dbReference>
<organism evidence="4 5">
    <name type="scientific">Duganella zoogloeoides</name>
    <dbReference type="NCBI Taxonomy" id="75659"/>
    <lineage>
        <taxon>Bacteria</taxon>
        <taxon>Pseudomonadati</taxon>
        <taxon>Pseudomonadota</taxon>
        <taxon>Betaproteobacteria</taxon>
        <taxon>Burkholderiales</taxon>
        <taxon>Oxalobacteraceae</taxon>
        <taxon>Telluria group</taxon>
        <taxon>Duganella</taxon>
    </lineage>
</organism>
<dbReference type="InterPro" id="IPR013325">
    <property type="entry name" value="RNA_pol_sigma_r2"/>
</dbReference>
<dbReference type="InterPro" id="IPR013249">
    <property type="entry name" value="RNA_pol_sigma70_r4_t2"/>
</dbReference>
<dbReference type="Gene3D" id="1.10.1740.10">
    <property type="match status" value="1"/>
</dbReference>
<reference evidence="4 5" key="1">
    <citation type="submission" date="2023-11" db="EMBL/GenBank/DDBJ databases">
        <title>MicrobeMod: A computational toolkit for identifying prokaryotic methylation and restriction-modification with nanopore sequencing.</title>
        <authorList>
            <person name="Crits-Christoph A."/>
            <person name="Kang S.C."/>
            <person name="Lee H."/>
            <person name="Ostrov N."/>
        </authorList>
    </citation>
    <scope>NUCLEOTIDE SEQUENCE [LARGE SCALE GENOMIC DNA]</scope>
    <source>
        <strain evidence="4 5">ATCC 25935</strain>
    </source>
</reference>
<dbReference type="NCBIfam" id="NF007232">
    <property type="entry name" value="PRK09651.1"/>
    <property type="match status" value="1"/>
</dbReference>
<dbReference type="GeneID" id="43166944"/>
<feature type="domain" description="FecR protein" evidence="2">
    <location>
        <begin position="232"/>
        <end position="330"/>
    </location>
</feature>
<dbReference type="Pfam" id="PF04773">
    <property type="entry name" value="FecR"/>
    <property type="match status" value="1"/>
</dbReference>